<feature type="transmembrane region" description="Helical" evidence="1">
    <location>
        <begin position="180"/>
        <end position="202"/>
    </location>
</feature>
<keyword evidence="1" id="KW-0472">Membrane</keyword>
<keyword evidence="1" id="KW-1133">Transmembrane helix</keyword>
<protein>
    <submittedName>
        <fullName evidence="2">Uncharacterized protein</fullName>
    </submittedName>
</protein>
<proteinExistence type="predicted"/>
<keyword evidence="1" id="KW-0812">Transmembrane</keyword>
<comment type="caution">
    <text evidence="2">The sequence shown here is derived from an EMBL/GenBank/DDBJ whole genome shotgun (WGS) entry which is preliminary data.</text>
</comment>
<evidence type="ECO:0000313" key="2">
    <source>
        <dbReference type="EMBL" id="CAI9956031.1"/>
    </source>
</evidence>
<reference evidence="2" key="1">
    <citation type="submission" date="2023-06" db="EMBL/GenBank/DDBJ databases">
        <authorList>
            <person name="Kurt Z."/>
        </authorList>
    </citation>
    <scope>NUCLEOTIDE SEQUENCE</scope>
</reference>
<sequence>MVLRTIIIKQSFQATFIQLQDKRGKLLASLYFSGSAYVPCFTSLQNQWFKNKVCVSFFLNNTPTCVFRNNSSISGQFLGEEANSTYSLNPELRKTFFYMNYYQKTDMSWFGRYNMICMDENNGSGQFQGDNLQNFFEAHLRFWKIYSTLGNEFVNKRSIHNVVRAGVRDRIWESHGFKTFTWVIVILVGILLATGASVYIGLLHLKIE</sequence>
<evidence type="ECO:0000256" key="1">
    <source>
        <dbReference type="SAM" id="Phobius"/>
    </source>
</evidence>
<reference evidence="3 4" key="2">
    <citation type="submission" date="2024-07" db="EMBL/GenBank/DDBJ databases">
        <authorList>
            <person name="Akdeniz Z."/>
        </authorList>
    </citation>
    <scope>NUCLEOTIDE SEQUENCE [LARGE SCALE GENOMIC DNA]</scope>
</reference>
<dbReference type="EMBL" id="CATOUU010000869">
    <property type="protein sequence ID" value="CAI9956031.1"/>
    <property type="molecule type" value="Genomic_DNA"/>
</dbReference>
<evidence type="ECO:0000313" key="4">
    <source>
        <dbReference type="Proteomes" id="UP001642409"/>
    </source>
</evidence>
<gene>
    <name evidence="3" type="ORF">HINF_LOCUS40124</name>
    <name evidence="2" type="ORF">HINF_LOCUS43676</name>
</gene>
<dbReference type="EMBL" id="CAXDID020000157">
    <property type="protein sequence ID" value="CAL6043541.1"/>
    <property type="molecule type" value="Genomic_DNA"/>
</dbReference>
<organism evidence="2">
    <name type="scientific">Hexamita inflata</name>
    <dbReference type="NCBI Taxonomy" id="28002"/>
    <lineage>
        <taxon>Eukaryota</taxon>
        <taxon>Metamonada</taxon>
        <taxon>Diplomonadida</taxon>
        <taxon>Hexamitidae</taxon>
        <taxon>Hexamitinae</taxon>
        <taxon>Hexamita</taxon>
    </lineage>
</organism>
<dbReference type="AlphaFoldDB" id="A0AA86QFY4"/>
<accession>A0AA86QFY4</accession>
<name>A0AA86QFY4_9EUKA</name>
<dbReference type="Proteomes" id="UP001642409">
    <property type="component" value="Unassembled WGS sequence"/>
</dbReference>
<evidence type="ECO:0000313" key="3">
    <source>
        <dbReference type="EMBL" id="CAL6043541.1"/>
    </source>
</evidence>
<keyword evidence="4" id="KW-1185">Reference proteome</keyword>